<dbReference type="InterPro" id="IPR050088">
    <property type="entry name" value="IspD/TarI_cytidylyltransf_bact"/>
</dbReference>
<sequence>MKTGAIIVAGGTGRRMKSSLPKQFMTLGGKEMFVRSVEIFHGSDFVYSTVLVVHRDWINKAKEILLKRGLNSVMVVPGGESRQESVYKGLLSCREVGLEAIMIHDAVRPFFSRSQIPELLRLVAPGRGVVVTEGVNDTVYLVGNDEVLDVPDRNCLRLAETPQTFPYDEMLEVHKRAVEENILSSTDDAQLFVRSGGQVITVNSIAPNPKITTAFDFDMAELLINKGS</sequence>
<gene>
    <name evidence="3" type="ORF">Theba_1439</name>
</gene>
<dbReference type="PANTHER" id="PTHR32125:SF4">
    <property type="entry name" value="2-C-METHYL-D-ERYTHRITOL 4-PHOSPHATE CYTIDYLYLTRANSFERASE, CHLOROPLASTIC"/>
    <property type="match status" value="1"/>
</dbReference>
<dbReference type="HOGENOM" id="CLU_061281_2_2_0"/>
<dbReference type="RefSeq" id="WP_014731069.1">
    <property type="nucleotide sequence ID" value="NC_017934.1"/>
</dbReference>
<dbReference type="InterPro" id="IPR018294">
    <property type="entry name" value="ISPD_synthase_CS"/>
</dbReference>
<dbReference type="SUPFAM" id="SSF53448">
    <property type="entry name" value="Nucleotide-diphospho-sugar transferases"/>
    <property type="match status" value="1"/>
</dbReference>
<accession>I2F5C2</accession>
<dbReference type="AlphaFoldDB" id="I2F5C2"/>
<dbReference type="GeneID" id="87107243"/>
<dbReference type="STRING" id="660470.Theba_1439"/>
<reference evidence="3 4" key="1">
    <citation type="journal article" date="2012" name="Genome Biol. Evol.">
        <title>Genome Sequence of the Mesophilic Thermotogales Bacterium Mesotoga prima MesG1.Ag.4.2 Reveals the Largest Thermotogales Genome To Date.</title>
        <authorList>
            <person name="Zhaxybayeva O."/>
            <person name="Swithers K.S."/>
            <person name="Foght J."/>
            <person name="Green A.G."/>
            <person name="Bruce D."/>
            <person name="Detter C."/>
            <person name="Han S."/>
            <person name="Teshima H."/>
            <person name="Han J."/>
            <person name="Woyke T."/>
            <person name="Pitluck S."/>
            <person name="Nolan M."/>
            <person name="Ivanova N."/>
            <person name="Pati A."/>
            <person name="Land M.L."/>
            <person name="Dlutek M."/>
            <person name="Doolittle W.F."/>
            <person name="Noll K.M."/>
            <person name="Nesbo C.L."/>
        </authorList>
    </citation>
    <scope>NUCLEOTIDE SEQUENCE [LARGE SCALE GENOMIC DNA]</scope>
    <source>
        <strain evidence="4">mesG1.Ag.4.2</strain>
    </source>
</reference>
<dbReference type="Gene3D" id="3.90.550.10">
    <property type="entry name" value="Spore Coat Polysaccharide Biosynthesis Protein SpsA, Chain A"/>
    <property type="match status" value="1"/>
</dbReference>
<dbReference type="eggNOG" id="COG1211">
    <property type="taxonomic scope" value="Bacteria"/>
</dbReference>
<name>I2F5C2_9BACT</name>
<dbReference type="PANTHER" id="PTHR32125">
    <property type="entry name" value="2-C-METHYL-D-ERYTHRITOL 4-PHOSPHATE CYTIDYLYLTRANSFERASE, CHLOROPLASTIC"/>
    <property type="match status" value="1"/>
</dbReference>
<dbReference type="InterPro" id="IPR029044">
    <property type="entry name" value="Nucleotide-diphossugar_trans"/>
</dbReference>
<proteinExistence type="predicted"/>
<keyword evidence="1" id="KW-0808">Transferase</keyword>
<keyword evidence="2" id="KW-0548">Nucleotidyltransferase</keyword>
<evidence type="ECO:0000256" key="2">
    <source>
        <dbReference type="ARBA" id="ARBA00022695"/>
    </source>
</evidence>
<dbReference type="KEGG" id="mpg:Theba_1439"/>
<organism evidence="3 4">
    <name type="scientific">Mesotoga prima MesG1.Ag.4.2</name>
    <dbReference type="NCBI Taxonomy" id="660470"/>
    <lineage>
        <taxon>Bacteria</taxon>
        <taxon>Thermotogati</taxon>
        <taxon>Thermotogota</taxon>
        <taxon>Thermotogae</taxon>
        <taxon>Kosmotogales</taxon>
        <taxon>Kosmotogaceae</taxon>
        <taxon>Mesotoga</taxon>
    </lineage>
</organism>
<keyword evidence="4" id="KW-1185">Reference proteome</keyword>
<dbReference type="InterPro" id="IPR034683">
    <property type="entry name" value="IspD/TarI"/>
</dbReference>
<evidence type="ECO:0000313" key="3">
    <source>
        <dbReference type="EMBL" id="AFK07125.1"/>
    </source>
</evidence>
<dbReference type="CDD" id="cd02516">
    <property type="entry name" value="CDP-ME_synthetase"/>
    <property type="match status" value="1"/>
</dbReference>
<dbReference type="PROSITE" id="PS01295">
    <property type="entry name" value="ISPD"/>
    <property type="match status" value="1"/>
</dbReference>
<dbReference type="GO" id="GO:0050518">
    <property type="term" value="F:2-C-methyl-D-erythritol 4-phosphate cytidylyltransferase activity"/>
    <property type="evidence" value="ECO:0007669"/>
    <property type="project" value="TreeGrafter"/>
</dbReference>
<dbReference type="Pfam" id="PF01128">
    <property type="entry name" value="IspD"/>
    <property type="match status" value="1"/>
</dbReference>
<evidence type="ECO:0000256" key="1">
    <source>
        <dbReference type="ARBA" id="ARBA00022679"/>
    </source>
</evidence>
<dbReference type="EMBL" id="CP003532">
    <property type="protein sequence ID" value="AFK07125.1"/>
    <property type="molecule type" value="Genomic_DNA"/>
</dbReference>
<protein>
    <submittedName>
        <fullName evidence="3">4-diphosphocytidyl-2-methyl-D-erythritol synthase</fullName>
    </submittedName>
</protein>
<dbReference type="Proteomes" id="UP000002881">
    <property type="component" value="Chromosome"/>
</dbReference>
<evidence type="ECO:0000313" key="4">
    <source>
        <dbReference type="Proteomes" id="UP000002881"/>
    </source>
</evidence>
<dbReference type="GO" id="GO:0008299">
    <property type="term" value="P:isoprenoid biosynthetic process"/>
    <property type="evidence" value="ECO:0007669"/>
    <property type="project" value="InterPro"/>
</dbReference>